<dbReference type="GO" id="GO:0016853">
    <property type="term" value="F:isomerase activity"/>
    <property type="evidence" value="ECO:0007669"/>
    <property type="project" value="UniProtKB-KW"/>
</dbReference>
<accession>A0A7X1ZAL4</accession>
<keyword evidence="1" id="KW-0413">Isomerase</keyword>
<dbReference type="SUPFAM" id="SSF52833">
    <property type="entry name" value="Thioredoxin-like"/>
    <property type="match status" value="1"/>
</dbReference>
<gene>
    <name evidence="1" type="ORF">GHI93_06340</name>
</gene>
<dbReference type="CDD" id="cd01659">
    <property type="entry name" value="TRX_superfamily"/>
    <property type="match status" value="1"/>
</dbReference>
<dbReference type="Gene3D" id="3.40.30.10">
    <property type="entry name" value="Glutaredoxin"/>
    <property type="match status" value="1"/>
</dbReference>
<organism evidence="1 2">
    <name type="scientific">Lactococcus hircilactis</name>
    <dbReference type="NCBI Taxonomy" id="1494462"/>
    <lineage>
        <taxon>Bacteria</taxon>
        <taxon>Bacillati</taxon>
        <taxon>Bacillota</taxon>
        <taxon>Bacilli</taxon>
        <taxon>Lactobacillales</taxon>
        <taxon>Streptococcaceae</taxon>
        <taxon>Lactococcus</taxon>
    </lineage>
</organism>
<proteinExistence type="predicted"/>
<dbReference type="EMBL" id="WITJ01000007">
    <property type="protein sequence ID" value="MQW39555.1"/>
    <property type="molecule type" value="Genomic_DNA"/>
</dbReference>
<dbReference type="AlphaFoldDB" id="A0A7X1ZAL4"/>
<evidence type="ECO:0000313" key="1">
    <source>
        <dbReference type="EMBL" id="MQW39555.1"/>
    </source>
</evidence>
<reference evidence="1 2" key="1">
    <citation type="submission" date="2019-10" db="EMBL/GenBank/DDBJ databases">
        <authorList>
            <person name="Dong K."/>
        </authorList>
    </citation>
    <scope>NUCLEOTIDE SEQUENCE [LARGE SCALE GENOMIC DNA]</scope>
    <source>
        <strain evidence="1 2">DSM 28960</strain>
    </source>
</reference>
<evidence type="ECO:0000313" key="2">
    <source>
        <dbReference type="Proteomes" id="UP000439550"/>
    </source>
</evidence>
<dbReference type="InterPro" id="IPR036249">
    <property type="entry name" value="Thioredoxin-like_sf"/>
</dbReference>
<comment type="caution">
    <text evidence="1">The sequence shown here is derived from an EMBL/GenBank/DDBJ whole genome shotgun (WGS) entry which is preliminary data.</text>
</comment>
<protein>
    <submittedName>
        <fullName evidence="1">Thiol-disulfide isomerase</fullName>
    </submittedName>
</protein>
<dbReference type="OrthoDB" id="9792987at2"/>
<dbReference type="Proteomes" id="UP000439550">
    <property type="component" value="Unassembled WGS sequence"/>
</dbReference>
<sequence length="205" mass="22941">MITLNVNSLENAEIFWQELGLEDEVALNEAVVHEAQTVSICVSYVDDILDKVTALGLKVSNPVALVDGRYLFSFIAPEGDTILVIGQWINEPYSSEKRQAYFEALRDFTVVSPDKKLSALTTGAIVLFGRVTCPWTRAFVQELTAFDLKNAYYVDTENTDLVAKLQAMRKEYDVVTVPTLIKIKDDGAFEKFDKKTQALSDFLNA</sequence>
<keyword evidence="2" id="KW-1185">Reference proteome</keyword>
<name>A0A7X1ZAL4_9LACT</name>